<organism evidence="7 8">
    <name type="scientific">Halobacillus karajensis</name>
    <dbReference type="NCBI Taxonomy" id="195088"/>
    <lineage>
        <taxon>Bacteria</taxon>
        <taxon>Bacillati</taxon>
        <taxon>Bacillota</taxon>
        <taxon>Bacilli</taxon>
        <taxon>Bacillales</taxon>
        <taxon>Bacillaceae</taxon>
        <taxon>Halobacillus</taxon>
    </lineage>
</organism>
<keyword evidence="2 4" id="KW-0694">RNA-binding</keyword>
<dbReference type="FunFam" id="3.30.70.1560:FF:000001">
    <property type="entry name" value="Pseudouridine synthase"/>
    <property type="match status" value="1"/>
</dbReference>
<dbReference type="GO" id="GO:0120159">
    <property type="term" value="F:rRNA pseudouridine synthase activity"/>
    <property type="evidence" value="ECO:0007669"/>
    <property type="project" value="UniProtKB-ARBA"/>
</dbReference>
<dbReference type="Gene3D" id="3.10.290.10">
    <property type="entry name" value="RNA-binding S4 domain"/>
    <property type="match status" value="1"/>
</dbReference>
<gene>
    <name evidence="7" type="primary">rluB</name>
    <name evidence="7" type="ORF">BN983_00108</name>
</gene>
<name>A0A024P1I6_9BACI</name>
<dbReference type="GO" id="GO:0003723">
    <property type="term" value="F:RNA binding"/>
    <property type="evidence" value="ECO:0007669"/>
    <property type="project" value="UniProtKB-KW"/>
</dbReference>
<dbReference type="Gene3D" id="3.30.70.1560">
    <property type="entry name" value="Alpha-L RNA-binding motif"/>
    <property type="match status" value="1"/>
</dbReference>
<dbReference type="InterPro" id="IPR018496">
    <property type="entry name" value="PsdUridine_synth_RsuA/RluB_CS"/>
</dbReference>
<comment type="similarity">
    <text evidence="1 5">Belongs to the pseudouridine synthase RsuA family.</text>
</comment>
<evidence type="ECO:0000256" key="2">
    <source>
        <dbReference type="ARBA" id="ARBA00022884"/>
    </source>
</evidence>
<evidence type="ECO:0000259" key="6">
    <source>
        <dbReference type="SMART" id="SM00363"/>
    </source>
</evidence>
<comment type="caution">
    <text evidence="7">The sequence shown here is derived from an EMBL/GenBank/DDBJ whole genome shotgun (WGS) entry which is preliminary data.</text>
</comment>
<dbReference type="NCBIfam" id="TIGR00093">
    <property type="entry name" value="pseudouridine synthase"/>
    <property type="match status" value="1"/>
</dbReference>
<dbReference type="EC" id="5.4.99.-" evidence="5"/>
<protein>
    <recommendedName>
        <fullName evidence="5">Pseudouridine synthase</fullName>
        <ecNumber evidence="5">5.4.99.-</ecNumber>
    </recommendedName>
</protein>
<evidence type="ECO:0000313" key="7">
    <source>
        <dbReference type="EMBL" id="CDQ21913.1"/>
    </source>
</evidence>
<evidence type="ECO:0000256" key="5">
    <source>
        <dbReference type="RuleBase" id="RU003887"/>
    </source>
</evidence>
<evidence type="ECO:0000313" key="8">
    <source>
        <dbReference type="Proteomes" id="UP000028868"/>
    </source>
</evidence>
<feature type="domain" description="RNA-binding S4" evidence="6">
    <location>
        <begin position="18"/>
        <end position="75"/>
    </location>
</feature>
<reference evidence="7 8" key="2">
    <citation type="submission" date="2014-05" db="EMBL/GenBank/DDBJ databases">
        <title>Draft genome sequence of Halobacillus karajensis HK-03.</title>
        <authorList>
            <person name="Khelaifia S."/>
            <person name="Croce O."/>
            <person name="Lagier J.C."/>
            <person name="Raoult D."/>
        </authorList>
    </citation>
    <scope>NUCLEOTIDE SEQUENCE [LARGE SCALE GENOMIC DNA]</scope>
    <source>
        <strain evidence="7 8">HD-03</strain>
    </source>
</reference>
<dbReference type="Proteomes" id="UP000028868">
    <property type="component" value="Unassembled WGS sequence"/>
</dbReference>
<dbReference type="GO" id="GO:0005829">
    <property type="term" value="C:cytosol"/>
    <property type="evidence" value="ECO:0007669"/>
    <property type="project" value="UniProtKB-ARBA"/>
</dbReference>
<proteinExistence type="inferred from homology"/>
<dbReference type="InterPro" id="IPR006145">
    <property type="entry name" value="PsdUridine_synth_RsuA/RluA"/>
</dbReference>
<dbReference type="InterPro" id="IPR050343">
    <property type="entry name" value="RsuA_PseudoU_synthase"/>
</dbReference>
<dbReference type="InterPro" id="IPR036986">
    <property type="entry name" value="S4_RNA-bd_sf"/>
</dbReference>
<sequence length="258" mass="29068">MKCKYNKKVGDGRMADMERLQKVIAHAGIASRRKAEKLILDGKVTVNGKVVTELGTKVGKNDDVEVEGVPIDKEEPVYYLLYKPRGVISSVSDDKGRKVVTDFLPDVQERIFPIGRLDYDTSGLILLTNDGEFANQLMHPSHEVDKVYIAKTKGIPSKEQLKQLKKGMTVDGEYLKAVHAKINSTDTKKNTAIVQIILHEGKNRQVRRMFESLGFPVDKLKRERYGSLDLKGMNAGDFRPLKPYEVKQLRALAEKNVE</sequence>
<evidence type="ECO:0000256" key="4">
    <source>
        <dbReference type="PROSITE-ProRule" id="PRU00182"/>
    </source>
</evidence>
<dbReference type="EMBL" id="CCDI010000001">
    <property type="protein sequence ID" value="CDQ21913.1"/>
    <property type="molecule type" value="Genomic_DNA"/>
</dbReference>
<dbReference type="SUPFAM" id="SSF55120">
    <property type="entry name" value="Pseudouridine synthase"/>
    <property type="match status" value="1"/>
</dbReference>
<dbReference type="InterPro" id="IPR042092">
    <property type="entry name" value="PsdUridine_s_RsuA/RluB/E/F_cat"/>
</dbReference>
<accession>A0A024P1I6</accession>
<evidence type="ECO:0000256" key="1">
    <source>
        <dbReference type="ARBA" id="ARBA00008348"/>
    </source>
</evidence>
<dbReference type="InterPro" id="IPR020103">
    <property type="entry name" value="PsdUridine_synth_cat_dom_sf"/>
</dbReference>
<dbReference type="CDD" id="cd02870">
    <property type="entry name" value="PseudoU_synth_RsuA_like"/>
    <property type="match status" value="1"/>
</dbReference>
<dbReference type="Pfam" id="PF01479">
    <property type="entry name" value="S4"/>
    <property type="match status" value="1"/>
</dbReference>
<dbReference type="PANTHER" id="PTHR47683:SF2">
    <property type="entry name" value="RNA-BINDING S4 DOMAIN-CONTAINING PROTEIN"/>
    <property type="match status" value="1"/>
</dbReference>
<keyword evidence="8" id="KW-1185">Reference proteome</keyword>
<dbReference type="PROSITE" id="PS50889">
    <property type="entry name" value="S4"/>
    <property type="match status" value="1"/>
</dbReference>
<dbReference type="AlphaFoldDB" id="A0A024P1I6"/>
<dbReference type="Gene3D" id="3.30.70.580">
    <property type="entry name" value="Pseudouridine synthase I, catalytic domain, N-terminal subdomain"/>
    <property type="match status" value="1"/>
</dbReference>
<dbReference type="FunFam" id="3.10.290.10:FF:000003">
    <property type="entry name" value="Pseudouridine synthase"/>
    <property type="match status" value="1"/>
</dbReference>
<dbReference type="PROSITE" id="PS01149">
    <property type="entry name" value="PSI_RSU"/>
    <property type="match status" value="1"/>
</dbReference>
<dbReference type="FunFam" id="3.30.70.580:FF:000005">
    <property type="entry name" value="Pseudouridine synthase"/>
    <property type="match status" value="1"/>
</dbReference>
<dbReference type="PANTHER" id="PTHR47683">
    <property type="entry name" value="PSEUDOURIDINE SYNTHASE FAMILY PROTEIN-RELATED"/>
    <property type="match status" value="1"/>
</dbReference>
<evidence type="ECO:0000256" key="3">
    <source>
        <dbReference type="ARBA" id="ARBA00023235"/>
    </source>
</evidence>
<dbReference type="CDD" id="cd00165">
    <property type="entry name" value="S4"/>
    <property type="match status" value="1"/>
</dbReference>
<dbReference type="GO" id="GO:0000455">
    <property type="term" value="P:enzyme-directed rRNA pseudouridine synthesis"/>
    <property type="evidence" value="ECO:0007669"/>
    <property type="project" value="UniProtKB-ARBA"/>
</dbReference>
<keyword evidence="3 5" id="KW-0413">Isomerase</keyword>
<dbReference type="InterPro" id="IPR002942">
    <property type="entry name" value="S4_RNA-bd"/>
</dbReference>
<dbReference type="Pfam" id="PF00849">
    <property type="entry name" value="PseudoU_synth_2"/>
    <property type="match status" value="1"/>
</dbReference>
<dbReference type="InterPro" id="IPR020094">
    <property type="entry name" value="TruA/RsuA/RluB/E/F_N"/>
</dbReference>
<dbReference type="SUPFAM" id="SSF55174">
    <property type="entry name" value="Alpha-L RNA-binding motif"/>
    <property type="match status" value="1"/>
</dbReference>
<dbReference type="InterPro" id="IPR000748">
    <property type="entry name" value="PsdUridine_synth_RsuA/RluB/E/F"/>
</dbReference>
<reference evidence="8" key="1">
    <citation type="submission" date="2014-03" db="EMBL/GenBank/DDBJ databases">
        <authorList>
            <person name="Urmite Genomes U."/>
        </authorList>
    </citation>
    <scope>NUCLEOTIDE SEQUENCE [LARGE SCALE GENOMIC DNA]</scope>
    <source>
        <strain evidence="8">HD-03</strain>
    </source>
</reference>
<dbReference type="SMART" id="SM00363">
    <property type="entry name" value="S4"/>
    <property type="match status" value="1"/>
</dbReference>